<dbReference type="InterPro" id="IPR051396">
    <property type="entry name" value="Bact_Antivir_Def_Nuclease"/>
</dbReference>
<dbReference type="PANTHER" id="PTHR43581:SF4">
    <property type="entry name" value="ATP_GTP PHOSPHATASE"/>
    <property type="match status" value="1"/>
</dbReference>
<dbReference type="InterPro" id="IPR014555">
    <property type="entry name" value="RecF-like"/>
</dbReference>
<dbReference type="Proteomes" id="UP000184418">
    <property type="component" value="Unassembled WGS sequence"/>
</dbReference>
<proteinExistence type="predicted"/>
<dbReference type="RefSeq" id="WP_073112110.1">
    <property type="nucleotide sequence ID" value="NZ_FQYN01000009.1"/>
</dbReference>
<dbReference type="InterPro" id="IPR027417">
    <property type="entry name" value="P-loop_NTPase"/>
</dbReference>
<dbReference type="Gene3D" id="3.40.50.300">
    <property type="entry name" value="P-loop containing nucleotide triphosphate hydrolases"/>
    <property type="match status" value="1"/>
</dbReference>
<dbReference type="InterPro" id="IPR041685">
    <property type="entry name" value="AAA_GajA/Old/RecF-like"/>
</dbReference>
<reference evidence="2 3" key="1">
    <citation type="submission" date="2016-11" db="EMBL/GenBank/DDBJ databases">
        <authorList>
            <person name="Jaros S."/>
            <person name="Januszkiewicz K."/>
            <person name="Wedrychowicz H."/>
        </authorList>
    </citation>
    <scope>NUCLEOTIDE SEQUENCE [LARGE SCALE GENOMIC DNA]</scope>
    <source>
        <strain evidence="2 3">DSM 21074</strain>
    </source>
</reference>
<keyword evidence="3" id="KW-1185">Reference proteome</keyword>
<accession>A0A1M6LBC0</accession>
<dbReference type="SUPFAM" id="SSF52540">
    <property type="entry name" value="P-loop containing nucleoside triphosphate hydrolases"/>
    <property type="match status" value="1"/>
</dbReference>
<name>A0A1M6LBC0_9BACT</name>
<dbReference type="PANTHER" id="PTHR43581">
    <property type="entry name" value="ATP/GTP PHOSPHATASE"/>
    <property type="match status" value="1"/>
</dbReference>
<dbReference type="OrthoDB" id="9805802at2"/>
<dbReference type="STRING" id="1121955.SAMN02745146_3695"/>
<dbReference type="AlphaFoldDB" id="A0A1M6LBC0"/>
<feature type="domain" description="Endonuclease GajA/Old nuclease/RecF-like AAA" evidence="1">
    <location>
        <begin position="1"/>
        <end position="355"/>
    </location>
</feature>
<dbReference type="PIRSF" id="PIRSF029347">
    <property type="entry name" value="RecF"/>
    <property type="match status" value="1"/>
</dbReference>
<evidence type="ECO:0000313" key="2">
    <source>
        <dbReference type="EMBL" id="SHJ68459.1"/>
    </source>
</evidence>
<gene>
    <name evidence="2" type="ORF">SAMN02745146_3695</name>
</gene>
<protein>
    <submittedName>
        <fullName evidence="2">Predicted ATPase</fullName>
    </submittedName>
</protein>
<dbReference type="EMBL" id="FQYN01000009">
    <property type="protein sequence ID" value="SHJ68459.1"/>
    <property type="molecule type" value="Genomic_DNA"/>
</dbReference>
<organism evidence="2 3">
    <name type="scientific">Hymenobacter daecheongensis DSM 21074</name>
    <dbReference type="NCBI Taxonomy" id="1121955"/>
    <lineage>
        <taxon>Bacteria</taxon>
        <taxon>Pseudomonadati</taxon>
        <taxon>Bacteroidota</taxon>
        <taxon>Cytophagia</taxon>
        <taxon>Cytophagales</taxon>
        <taxon>Hymenobacteraceae</taxon>
        <taxon>Hymenobacter</taxon>
    </lineage>
</organism>
<evidence type="ECO:0000259" key="1">
    <source>
        <dbReference type="Pfam" id="PF13175"/>
    </source>
</evidence>
<evidence type="ECO:0000313" key="3">
    <source>
        <dbReference type="Proteomes" id="UP000184418"/>
    </source>
</evidence>
<sequence>MLQSLTIENFKSIYSEKIDLGRVNIFIGANGSGKSNILEAVAMLSAAKSQDLNPDGLTSKGIRVAMPSLTFSSFMYKKPKNEFTVKFTYQQGEEILEDDTVLISTGTSIYSEWTEKNIDYSQNKRDIERKKRNDLMHSKYDSITNDSFKELLEKLNSIEISRDTKQDSRNSFINKIMKYLFIPDDIYISLKNFSIYTANTEALRGVSVESRKQPLGIYGEGLDILIANLTNEERETMLEYTSLIPWLDEIIISADDNLKYLGYKLGRSNSRLYFKDKHMRRNNNIFSAENSNEGALHILFYLALFISKSTPSFFAIDNIESALNPSVCRSLVKEITSLAKSNNKQVLITTHNPAILDGVNLNDDSTRLFEVYRNDEGHTKTRRIKTKGENIESLKLSEMWLRGYIGAINEDF</sequence>
<dbReference type="Pfam" id="PF13175">
    <property type="entry name" value="AAA_15"/>
    <property type="match status" value="1"/>
</dbReference>